<evidence type="ECO:0000256" key="3">
    <source>
        <dbReference type="ARBA" id="ARBA00022989"/>
    </source>
</evidence>
<keyword evidence="5" id="KW-0931">ER-Golgi transport</keyword>
<keyword evidence="6" id="KW-0175">Coiled coil</keyword>
<feature type="coiled-coil region" evidence="6">
    <location>
        <begin position="174"/>
        <end position="222"/>
    </location>
</feature>
<gene>
    <name evidence="8" type="ORF">BG011_000595</name>
</gene>
<keyword evidence="9" id="KW-1185">Reference proteome</keyword>
<evidence type="ECO:0000313" key="8">
    <source>
        <dbReference type="EMBL" id="KAG0248040.1"/>
    </source>
</evidence>
<dbReference type="GO" id="GO:0005789">
    <property type="term" value="C:endoplasmic reticulum membrane"/>
    <property type="evidence" value="ECO:0007669"/>
    <property type="project" value="UniProtKB-SubCell"/>
</dbReference>
<keyword evidence="5" id="KW-0813">Transport</keyword>
<comment type="caution">
    <text evidence="8">The sequence shown here is derived from an EMBL/GenBank/DDBJ whole genome shotgun (WGS) entry which is preliminary data.</text>
</comment>
<accession>A0A9P6PL23</accession>
<evidence type="ECO:0000256" key="1">
    <source>
        <dbReference type="ARBA" id="ARBA00004141"/>
    </source>
</evidence>
<dbReference type="GO" id="GO:0006886">
    <property type="term" value="P:intracellular protein transport"/>
    <property type="evidence" value="ECO:0007669"/>
    <property type="project" value="UniProtKB-UniRule"/>
</dbReference>
<evidence type="ECO:0000313" key="9">
    <source>
        <dbReference type="Proteomes" id="UP000726737"/>
    </source>
</evidence>
<dbReference type="PANTHER" id="PTHR12701">
    <property type="entry name" value="BCR-ASSOCIATED PROTEIN, BAP"/>
    <property type="match status" value="1"/>
</dbReference>
<organism evidence="8 9">
    <name type="scientific">Mortierella polycephala</name>
    <dbReference type="NCBI Taxonomy" id="41804"/>
    <lineage>
        <taxon>Eukaryota</taxon>
        <taxon>Fungi</taxon>
        <taxon>Fungi incertae sedis</taxon>
        <taxon>Mucoromycota</taxon>
        <taxon>Mortierellomycotina</taxon>
        <taxon>Mortierellomycetes</taxon>
        <taxon>Mortierellales</taxon>
        <taxon>Mortierellaceae</taxon>
        <taxon>Mortierella</taxon>
    </lineage>
</organism>
<proteinExistence type="inferred from homology"/>
<evidence type="ECO:0000256" key="5">
    <source>
        <dbReference type="RuleBase" id="RU367026"/>
    </source>
</evidence>
<protein>
    <recommendedName>
        <fullName evidence="5">Endoplasmic reticulum transmembrane protein</fullName>
    </recommendedName>
</protein>
<dbReference type="InterPro" id="IPR008417">
    <property type="entry name" value="BAP29/BAP31"/>
</dbReference>
<keyword evidence="2 5" id="KW-0812">Transmembrane</keyword>
<comment type="subcellular location">
    <subcellularLocation>
        <location evidence="5">Endoplasmic reticulum membrane</location>
        <topology evidence="5">Multi-pass membrane protein</topology>
    </subcellularLocation>
    <subcellularLocation>
        <location evidence="1">Membrane</location>
        <topology evidence="1">Multi-pass membrane protein</topology>
    </subcellularLocation>
</comment>
<dbReference type="InterPro" id="IPR040463">
    <property type="entry name" value="BAP29/BAP31_N"/>
</dbReference>
<dbReference type="PANTHER" id="PTHR12701:SF20">
    <property type="entry name" value="ENDOPLASMIC RETICULUM TRANSMEMBRANE PROTEIN"/>
    <property type="match status" value="1"/>
</dbReference>
<comment type="similarity">
    <text evidence="5">Belongs to the BCAP29/BCAP31 family.</text>
</comment>
<sequence length="227" mass="26671">MSLPYTMVFSLLMAEMIIFIFLILPLPFKWRRGLLKFIAESPLMANVQYAMKIVFIFVFILFVDSLNRVVKVEEINENSHHHHHGHGSESNLAARRFYAQRNMYLTGFTLFLSLILNRTFFMILDLLKSEEKMEIVKKQARYMFSPAVFAAQQSKEYERVLESETNLKKEVKELTDIVANHASAKRDLENLKKQAKQQQNEYLRLADENNAMEIELKGMKTENRKDI</sequence>
<reference evidence="8" key="1">
    <citation type="journal article" date="2020" name="Fungal Divers.">
        <title>Resolving the Mortierellaceae phylogeny through synthesis of multi-gene phylogenetics and phylogenomics.</title>
        <authorList>
            <person name="Vandepol N."/>
            <person name="Liber J."/>
            <person name="Desiro A."/>
            <person name="Na H."/>
            <person name="Kennedy M."/>
            <person name="Barry K."/>
            <person name="Grigoriev I.V."/>
            <person name="Miller A.N."/>
            <person name="O'Donnell K."/>
            <person name="Stajich J.E."/>
            <person name="Bonito G."/>
        </authorList>
    </citation>
    <scope>NUCLEOTIDE SEQUENCE</scope>
    <source>
        <strain evidence="8">KOD948</strain>
    </source>
</reference>
<dbReference type="Proteomes" id="UP000726737">
    <property type="component" value="Unassembled WGS sequence"/>
</dbReference>
<evidence type="ECO:0000256" key="6">
    <source>
        <dbReference type="SAM" id="Coils"/>
    </source>
</evidence>
<name>A0A9P6PL23_9FUNG</name>
<feature type="transmembrane region" description="Helical" evidence="5">
    <location>
        <begin position="104"/>
        <end position="127"/>
    </location>
</feature>
<dbReference type="GO" id="GO:0070973">
    <property type="term" value="P:protein localization to endoplasmic reticulum exit site"/>
    <property type="evidence" value="ECO:0007669"/>
    <property type="project" value="UniProtKB-UniRule"/>
</dbReference>
<keyword evidence="4 5" id="KW-0472">Membrane</keyword>
<dbReference type="OrthoDB" id="435607at2759"/>
<feature type="transmembrane region" description="Helical" evidence="5">
    <location>
        <begin position="6"/>
        <end position="28"/>
    </location>
</feature>
<dbReference type="GO" id="GO:0006888">
    <property type="term" value="P:endoplasmic reticulum to Golgi vesicle-mediated transport"/>
    <property type="evidence" value="ECO:0007669"/>
    <property type="project" value="UniProtKB-UniRule"/>
</dbReference>
<feature type="transmembrane region" description="Helical" evidence="5">
    <location>
        <begin position="49"/>
        <end position="70"/>
    </location>
</feature>
<dbReference type="Pfam" id="PF05529">
    <property type="entry name" value="Bap31"/>
    <property type="match status" value="1"/>
</dbReference>
<keyword evidence="3 5" id="KW-1133">Transmembrane helix</keyword>
<evidence type="ECO:0000256" key="4">
    <source>
        <dbReference type="ARBA" id="ARBA00023136"/>
    </source>
</evidence>
<keyword evidence="5" id="KW-0256">Endoplasmic reticulum</keyword>
<evidence type="ECO:0000259" key="7">
    <source>
        <dbReference type="Pfam" id="PF05529"/>
    </source>
</evidence>
<keyword evidence="5" id="KW-0653">Protein transport</keyword>
<dbReference type="AlphaFoldDB" id="A0A9P6PL23"/>
<feature type="domain" description="BAP29/BAP31 transmembrane" evidence="7">
    <location>
        <begin position="1"/>
        <end position="134"/>
    </location>
</feature>
<dbReference type="EMBL" id="JAAAJA010001125">
    <property type="protein sequence ID" value="KAG0248040.1"/>
    <property type="molecule type" value="Genomic_DNA"/>
</dbReference>
<evidence type="ECO:0000256" key="2">
    <source>
        <dbReference type="ARBA" id="ARBA00022692"/>
    </source>
</evidence>
<comment type="function">
    <text evidence="5">May play a role in anterograde transport of membrane proteins from the endoplasmic reticulum to the Golgi.</text>
</comment>